<feature type="transmembrane region" description="Helical" evidence="1">
    <location>
        <begin position="83"/>
        <end position="100"/>
    </location>
</feature>
<protein>
    <submittedName>
        <fullName evidence="2">Uncharacterized protein</fullName>
    </submittedName>
</protein>
<gene>
    <name evidence="2" type="ORF">VTL71DRAFT_10165</name>
</gene>
<keyword evidence="1" id="KW-0472">Membrane</keyword>
<keyword evidence="1" id="KW-0812">Transmembrane</keyword>
<accession>A0ABR4BR97</accession>
<organism evidence="2 3">
    <name type="scientific">Oculimacula yallundae</name>
    <dbReference type="NCBI Taxonomy" id="86028"/>
    <lineage>
        <taxon>Eukaryota</taxon>
        <taxon>Fungi</taxon>
        <taxon>Dikarya</taxon>
        <taxon>Ascomycota</taxon>
        <taxon>Pezizomycotina</taxon>
        <taxon>Leotiomycetes</taxon>
        <taxon>Helotiales</taxon>
        <taxon>Ploettnerulaceae</taxon>
        <taxon>Oculimacula</taxon>
    </lineage>
</organism>
<dbReference type="Proteomes" id="UP001595075">
    <property type="component" value="Unassembled WGS sequence"/>
</dbReference>
<evidence type="ECO:0000313" key="3">
    <source>
        <dbReference type="Proteomes" id="UP001595075"/>
    </source>
</evidence>
<sequence>MFSPLASQRILYASAGLSAIAVYKHTLIGINELFSKLERGNLDSTAVWAAKSNFLQVGAAWCVIGILQLKWAAYGVADGYDKAILGFYVAYSFLFGLGFFRRGVYVPLIPLWIIPAVTVASQL</sequence>
<evidence type="ECO:0000256" key="1">
    <source>
        <dbReference type="SAM" id="Phobius"/>
    </source>
</evidence>
<reference evidence="2 3" key="1">
    <citation type="journal article" date="2024" name="Commun. Biol.">
        <title>Comparative genomic analysis of thermophilic fungi reveals convergent evolutionary adaptations and gene losses.</title>
        <authorList>
            <person name="Steindorff A.S."/>
            <person name="Aguilar-Pontes M.V."/>
            <person name="Robinson A.J."/>
            <person name="Andreopoulos B."/>
            <person name="LaButti K."/>
            <person name="Kuo A."/>
            <person name="Mondo S."/>
            <person name="Riley R."/>
            <person name="Otillar R."/>
            <person name="Haridas S."/>
            <person name="Lipzen A."/>
            <person name="Grimwood J."/>
            <person name="Schmutz J."/>
            <person name="Clum A."/>
            <person name="Reid I.D."/>
            <person name="Moisan M.C."/>
            <person name="Butler G."/>
            <person name="Nguyen T.T.M."/>
            <person name="Dewar K."/>
            <person name="Conant G."/>
            <person name="Drula E."/>
            <person name="Henrissat B."/>
            <person name="Hansel C."/>
            <person name="Singer S."/>
            <person name="Hutchinson M.I."/>
            <person name="de Vries R.P."/>
            <person name="Natvig D.O."/>
            <person name="Powell A.J."/>
            <person name="Tsang A."/>
            <person name="Grigoriev I.V."/>
        </authorList>
    </citation>
    <scope>NUCLEOTIDE SEQUENCE [LARGE SCALE GENOMIC DNA]</scope>
    <source>
        <strain evidence="2 3">CBS 494.80</strain>
    </source>
</reference>
<keyword evidence="3" id="KW-1185">Reference proteome</keyword>
<feature type="transmembrane region" description="Helical" evidence="1">
    <location>
        <begin position="12"/>
        <end position="34"/>
    </location>
</feature>
<name>A0ABR4BR97_9HELO</name>
<feature type="transmembrane region" description="Helical" evidence="1">
    <location>
        <begin position="54"/>
        <end position="77"/>
    </location>
</feature>
<keyword evidence="1" id="KW-1133">Transmembrane helix</keyword>
<comment type="caution">
    <text evidence="2">The sequence shown here is derived from an EMBL/GenBank/DDBJ whole genome shotgun (WGS) entry which is preliminary data.</text>
</comment>
<dbReference type="EMBL" id="JAZHXI010000026">
    <property type="protein sequence ID" value="KAL2059781.1"/>
    <property type="molecule type" value="Genomic_DNA"/>
</dbReference>
<proteinExistence type="predicted"/>
<evidence type="ECO:0000313" key="2">
    <source>
        <dbReference type="EMBL" id="KAL2059781.1"/>
    </source>
</evidence>